<organism evidence="1 2">
    <name type="scientific">Allacma fusca</name>
    <dbReference type="NCBI Taxonomy" id="39272"/>
    <lineage>
        <taxon>Eukaryota</taxon>
        <taxon>Metazoa</taxon>
        <taxon>Ecdysozoa</taxon>
        <taxon>Arthropoda</taxon>
        <taxon>Hexapoda</taxon>
        <taxon>Collembola</taxon>
        <taxon>Symphypleona</taxon>
        <taxon>Sminthuridae</taxon>
        <taxon>Allacma</taxon>
    </lineage>
</organism>
<dbReference type="Proteomes" id="UP000708208">
    <property type="component" value="Unassembled WGS sequence"/>
</dbReference>
<keyword evidence="2" id="KW-1185">Reference proteome</keyword>
<evidence type="ECO:0000313" key="1">
    <source>
        <dbReference type="EMBL" id="CAG7689952.1"/>
    </source>
</evidence>
<reference evidence="1" key="1">
    <citation type="submission" date="2021-06" db="EMBL/GenBank/DDBJ databases">
        <authorList>
            <person name="Hodson N. C."/>
            <person name="Mongue J. A."/>
            <person name="Jaron S. K."/>
        </authorList>
    </citation>
    <scope>NUCLEOTIDE SEQUENCE</scope>
</reference>
<gene>
    <name evidence="1" type="ORF">AFUS01_LOCUS3444</name>
</gene>
<proteinExistence type="predicted"/>
<protein>
    <submittedName>
        <fullName evidence="1">Uncharacterized protein</fullName>
    </submittedName>
</protein>
<dbReference type="AlphaFoldDB" id="A0A8J2NT68"/>
<evidence type="ECO:0000313" key="2">
    <source>
        <dbReference type="Proteomes" id="UP000708208"/>
    </source>
</evidence>
<dbReference type="EMBL" id="CAJVCH010020785">
    <property type="protein sequence ID" value="CAG7689952.1"/>
    <property type="molecule type" value="Genomic_DNA"/>
</dbReference>
<name>A0A8J2NT68_9HEXA</name>
<comment type="caution">
    <text evidence="1">The sequence shown here is derived from an EMBL/GenBank/DDBJ whole genome shotgun (WGS) entry which is preliminary data.</text>
</comment>
<sequence>MEASRYDLLLRKITLDIMGSPSTHRIKSLEKFKDDLSRVKFSDISYNLIVSGFFTKSDFSEIVALPSKDQILQLVKLMETELQKLPSPKQDELWECFLRALFTDYPTLAFNIGIECDKKGQKDRNAPGRIRKEDIGQPTNFRHIASATGADTAEFNLMEFQEEESRRAMAEAPE</sequence>
<accession>A0A8J2NT68</accession>